<evidence type="ECO:0000256" key="1">
    <source>
        <dbReference type="SAM" id="Coils"/>
    </source>
</evidence>
<feature type="coiled-coil region" evidence="1">
    <location>
        <begin position="65"/>
        <end position="92"/>
    </location>
</feature>
<proteinExistence type="predicted"/>
<accession>A0A1H0CI10</accession>
<dbReference type="EMBL" id="FNIN01000003">
    <property type="protein sequence ID" value="SDN57492.1"/>
    <property type="molecule type" value="Genomic_DNA"/>
</dbReference>
<evidence type="ECO:0000313" key="3">
    <source>
        <dbReference type="Proteomes" id="UP000199602"/>
    </source>
</evidence>
<dbReference type="RefSeq" id="WP_092064135.1">
    <property type="nucleotide sequence ID" value="NZ_FNIN01000003.1"/>
</dbReference>
<evidence type="ECO:0000313" key="2">
    <source>
        <dbReference type="EMBL" id="SDN57492.1"/>
    </source>
</evidence>
<dbReference type="AlphaFoldDB" id="A0A1H0CI10"/>
<reference evidence="2 3" key="1">
    <citation type="submission" date="2016-10" db="EMBL/GenBank/DDBJ databases">
        <authorList>
            <person name="de Groot N.N."/>
        </authorList>
    </citation>
    <scope>NUCLEOTIDE SEQUENCE [LARGE SCALE GENOMIC DNA]</scope>
    <source>
        <strain evidence="2 3">DSM 15269</strain>
    </source>
</reference>
<name>A0A1H0CI10_9BACT</name>
<dbReference type="Proteomes" id="UP000199602">
    <property type="component" value="Unassembled WGS sequence"/>
</dbReference>
<sequence length="110" mass="13043">MLKKVKNLFIIYYVGVRICFSEIALSILKWLKKIELTQLQKRLNIEYTLLGKEISELNTLNNPIITLHLEQIKFLKKEIEFLKKEHEAHISHLLTARKTKISYFIDSNSK</sequence>
<organism evidence="2 3">
    <name type="scientific">Desulfonauticus submarinus</name>
    <dbReference type="NCBI Taxonomy" id="206665"/>
    <lineage>
        <taxon>Bacteria</taxon>
        <taxon>Pseudomonadati</taxon>
        <taxon>Thermodesulfobacteriota</taxon>
        <taxon>Desulfovibrionia</taxon>
        <taxon>Desulfovibrionales</taxon>
        <taxon>Desulfonauticaceae</taxon>
        <taxon>Desulfonauticus</taxon>
    </lineage>
</organism>
<dbReference type="STRING" id="206665.SAMN04488516_10356"/>
<keyword evidence="1" id="KW-0175">Coiled coil</keyword>
<dbReference type="OrthoDB" id="5457847at2"/>
<gene>
    <name evidence="2" type="ORF">SAMN04488516_10356</name>
</gene>
<keyword evidence="3" id="KW-1185">Reference proteome</keyword>
<protein>
    <submittedName>
        <fullName evidence="2">Uncharacterized protein</fullName>
    </submittedName>
</protein>